<protein>
    <submittedName>
        <fullName evidence="2">Glycosyl transferase family 2</fullName>
    </submittedName>
</protein>
<name>A0A2T0WNS8_9BACT</name>
<dbReference type="AlphaFoldDB" id="A0A2T0WNS8"/>
<proteinExistence type="predicted"/>
<dbReference type="GO" id="GO:0016758">
    <property type="term" value="F:hexosyltransferase activity"/>
    <property type="evidence" value="ECO:0007669"/>
    <property type="project" value="UniProtKB-ARBA"/>
</dbReference>
<dbReference type="PANTHER" id="PTHR22916:SF3">
    <property type="entry name" value="UDP-GLCNAC:BETAGAL BETA-1,3-N-ACETYLGLUCOSAMINYLTRANSFERASE-LIKE PROTEIN 1"/>
    <property type="match status" value="1"/>
</dbReference>
<dbReference type="Gene3D" id="3.90.550.10">
    <property type="entry name" value="Spore Coat Polysaccharide Biosynthesis Protein SpsA, Chain A"/>
    <property type="match status" value="1"/>
</dbReference>
<dbReference type="InterPro" id="IPR029044">
    <property type="entry name" value="Nucleotide-diphossugar_trans"/>
</dbReference>
<dbReference type="CDD" id="cd06433">
    <property type="entry name" value="GT_2_WfgS_like"/>
    <property type="match status" value="1"/>
</dbReference>
<sequence length="250" mass="28707">MLISLITVTYNSEKTLLETIKSVKAQNYHSIQYIVIDGASTDGTINLIENNNDVITTFKSEPDQGIYDAMNKGIRLATGDIVGIINSDDFFFDNQVLSTIAKEFEDQELMATIGDIVFVNSNDENKIIRKYSSKKWSPSKFAWGYMPAHPSFFVRRDLFDHLGFYKTDYKIAADYELLIRFLLKNSINWKYLPLITTKMRMGGASTSGLKSLITLNKEILRACKENGVYSNYLMIYSKYFLKPFEFLFTK</sequence>
<dbReference type="PANTHER" id="PTHR22916">
    <property type="entry name" value="GLYCOSYLTRANSFERASE"/>
    <property type="match status" value="1"/>
</dbReference>
<dbReference type="OrthoDB" id="9788101at2"/>
<feature type="domain" description="Glycosyltransferase 2-like" evidence="1">
    <location>
        <begin position="4"/>
        <end position="145"/>
    </location>
</feature>
<evidence type="ECO:0000313" key="2">
    <source>
        <dbReference type="EMBL" id="PRY88361.1"/>
    </source>
</evidence>
<accession>A0A2T0WNS8</accession>
<gene>
    <name evidence="2" type="ORF">CLW00_10412</name>
</gene>
<dbReference type="InterPro" id="IPR001173">
    <property type="entry name" value="Glyco_trans_2-like"/>
</dbReference>
<dbReference type="SUPFAM" id="SSF53448">
    <property type="entry name" value="Nucleotide-diphospho-sugar transferases"/>
    <property type="match status" value="1"/>
</dbReference>
<dbReference type="EMBL" id="PVTR01000004">
    <property type="protein sequence ID" value="PRY88361.1"/>
    <property type="molecule type" value="Genomic_DNA"/>
</dbReference>
<reference evidence="2 3" key="1">
    <citation type="submission" date="2018-03" db="EMBL/GenBank/DDBJ databases">
        <title>Genomic Encyclopedia of Archaeal and Bacterial Type Strains, Phase II (KMG-II): from individual species to whole genera.</title>
        <authorList>
            <person name="Goeker M."/>
        </authorList>
    </citation>
    <scope>NUCLEOTIDE SEQUENCE [LARGE SCALE GENOMIC DNA]</scope>
    <source>
        <strain evidence="2 3">DSM 27929</strain>
    </source>
</reference>
<evidence type="ECO:0000259" key="1">
    <source>
        <dbReference type="Pfam" id="PF00535"/>
    </source>
</evidence>
<keyword evidence="3" id="KW-1185">Reference proteome</keyword>
<dbReference type="Proteomes" id="UP000238157">
    <property type="component" value="Unassembled WGS sequence"/>
</dbReference>
<dbReference type="RefSeq" id="WP_106133099.1">
    <property type="nucleotide sequence ID" value="NZ_PVTR01000004.1"/>
</dbReference>
<comment type="caution">
    <text evidence="2">The sequence shown here is derived from an EMBL/GenBank/DDBJ whole genome shotgun (WGS) entry which is preliminary data.</text>
</comment>
<evidence type="ECO:0000313" key="3">
    <source>
        <dbReference type="Proteomes" id="UP000238157"/>
    </source>
</evidence>
<keyword evidence="2" id="KW-0808">Transferase</keyword>
<dbReference type="Pfam" id="PF00535">
    <property type="entry name" value="Glycos_transf_2"/>
    <property type="match status" value="1"/>
</dbReference>
<organism evidence="2 3">
    <name type="scientific">Mongoliibacter ruber</name>
    <dbReference type="NCBI Taxonomy" id="1750599"/>
    <lineage>
        <taxon>Bacteria</taxon>
        <taxon>Pseudomonadati</taxon>
        <taxon>Bacteroidota</taxon>
        <taxon>Cytophagia</taxon>
        <taxon>Cytophagales</taxon>
        <taxon>Cyclobacteriaceae</taxon>
        <taxon>Mongoliibacter</taxon>
    </lineage>
</organism>